<gene>
    <name evidence="3" type="ORF">D3M95_08545</name>
</gene>
<evidence type="ECO:0000256" key="1">
    <source>
        <dbReference type="SAM" id="MobiDB-lite"/>
    </source>
</evidence>
<evidence type="ECO:0000259" key="2">
    <source>
        <dbReference type="Pfam" id="PF19348"/>
    </source>
</evidence>
<name>A0A418Q607_9CORY</name>
<dbReference type="Pfam" id="PF19348">
    <property type="entry name" value="DUF5926"/>
    <property type="match status" value="1"/>
</dbReference>
<evidence type="ECO:0000313" key="4">
    <source>
        <dbReference type="Proteomes" id="UP000285278"/>
    </source>
</evidence>
<reference evidence="3 4" key="1">
    <citation type="submission" date="2018-09" db="EMBL/GenBank/DDBJ databases">
        <title>Optimization and identification of Corynebacterium falsenii FN1-14 from fish paste.</title>
        <authorList>
            <person name="Daroonpunt R."/>
            <person name="Tanasupawat S."/>
        </authorList>
    </citation>
    <scope>NUCLEOTIDE SEQUENCE [LARGE SCALE GENOMIC DNA]</scope>
    <source>
        <strain evidence="3 4">FN1-14</strain>
    </source>
</reference>
<dbReference type="InterPro" id="IPR045970">
    <property type="entry name" value="DUF5926"/>
</dbReference>
<organism evidence="3 4">
    <name type="scientific">Corynebacterium falsenii</name>
    <dbReference type="NCBI Taxonomy" id="108486"/>
    <lineage>
        <taxon>Bacteria</taxon>
        <taxon>Bacillati</taxon>
        <taxon>Actinomycetota</taxon>
        <taxon>Actinomycetes</taxon>
        <taxon>Mycobacteriales</taxon>
        <taxon>Corynebacteriaceae</taxon>
        <taxon>Corynebacterium</taxon>
    </lineage>
</organism>
<protein>
    <submittedName>
        <fullName evidence="3">Preprotein translocase subunit SecA</fullName>
    </submittedName>
</protein>
<keyword evidence="4" id="KW-1185">Reference proteome</keyword>
<proteinExistence type="predicted"/>
<feature type="domain" description="DUF5926" evidence="2">
    <location>
        <begin position="38"/>
        <end position="315"/>
    </location>
</feature>
<sequence length="315" mass="34501">MAKKKKNQENLPEGMSRRQAKLAARAAERAKLQKDPRPYDGFAMEADLIALQEFVPSAHFTADVKGTDRTVRIVTVLPGAVAALVRSEEDSNGSNGAVEALVALQTQRRGDNPNRDLAYKLNWAINAKPGESLDTGIADGSEPALTDLLDKDMDEPITVAQDFNWWLTEDQRDNPQVVATLQQANDSVLPSEKVAAEINGVAWWINPSEKAHIRWVRQEKEADLLNVLARLHAAGELNLGEGSKFAGVFRTHGVLVPVWDLDNTKDADDWAAGLEALDKKFAEKLAAEADGSAPELTGDEHKAKQTIVSRQVTIR</sequence>
<dbReference type="Proteomes" id="UP000285278">
    <property type="component" value="Unassembled WGS sequence"/>
</dbReference>
<feature type="region of interest" description="Disordered" evidence="1">
    <location>
        <begin position="1"/>
        <end position="37"/>
    </location>
</feature>
<dbReference type="OrthoDB" id="5512013at2"/>
<feature type="compositionally biased region" description="Basic and acidic residues" evidence="1">
    <location>
        <begin position="26"/>
        <end position="37"/>
    </location>
</feature>
<dbReference type="RefSeq" id="WP_119665039.1">
    <property type="nucleotide sequence ID" value="NZ_QXJK01000009.1"/>
</dbReference>
<evidence type="ECO:0000313" key="3">
    <source>
        <dbReference type="EMBL" id="RIX34141.1"/>
    </source>
</evidence>
<dbReference type="STRING" id="1451189.CFAL_00750"/>
<accession>A0A418Q607</accession>
<dbReference type="EMBL" id="QXJK01000009">
    <property type="protein sequence ID" value="RIX34141.1"/>
    <property type="molecule type" value="Genomic_DNA"/>
</dbReference>
<dbReference type="AlphaFoldDB" id="A0A418Q607"/>
<comment type="caution">
    <text evidence="3">The sequence shown here is derived from an EMBL/GenBank/DDBJ whole genome shotgun (WGS) entry which is preliminary data.</text>
</comment>